<dbReference type="SUPFAM" id="SSF52540">
    <property type="entry name" value="P-loop containing nucleoside triphosphate hydrolases"/>
    <property type="match status" value="1"/>
</dbReference>
<dbReference type="Gene3D" id="3.90.320.10">
    <property type="match status" value="1"/>
</dbReference>
<feature type="domain" description="PD-(D/E)XK endonuclease-like" evidence="1">
    <location>
        <begin position="616"/>
        <end position="885"/>
    </location>
</feature>
<dbReference type="InterPro" id="IPR011604">
    <property type="entry name" value="PDDEXK-like_dom_sf"/>
</dbReference>
<gene>
    <name evidence="2" type="ORF">B4O97_07375</name>
</gene>
<dbReference type="Pfam" id="PF12705">
    <property type="entry name" value="PDDEXK_1"/>
    <property type="match status" value="1"/>
</dbReference>
<comment type="caution">
    <text evidence="2">The sequence shown here is derived from an EMBL/GenBank/DDBJ whole genome shotgun (WGS) entry which is preliminary data.</text>
</comment>
<evidence type="ECO:0000313" key="3">
    <source>
        <dbReference type="Proteomes" id="UP000192343"/>
    </source>
</evidence>
<dbReference type="InterPro" id="IPR038726">
    <property type="entry name" value="PDDEXK_AddAB-type"/>
</dbReference>
<organism evidence="2 3">
    <name type="scientific">Marispirochaeta aestuarii</name>
    <dbReference type="NCBI Taxonomy" id="1963862"/>
    <lineage>
        <taxon>Bacteria</taxon>
        <taxon>Pseudomonadati</taxon>
        <taxon>Spirochaetota</taxon>
        <taxon>Spirochaetia</taxon>
        <taxon>Spirochaetales</taxon>
        <taxon>Spirochaetaceae</taxon>
        <taxon>Marispirochaeta</taxon>
    </lineage>
</organism>
<proteinExistence type="predicted"/>
<name>A0A1Y1RZ78_9SPIO</name>
<evidence type="ECO:0000313" key="2">
    <source>
        <dbReference type="EMBL" id="ORC35883.1"/>
    </source>
</evidence>
<sequence length="894" mass="100119">MENLQTRIQDLLPDVSWNFVFPSEISARYWRRAVIRRGFCDAVWGSRFLSWDRFKEIAFGLTESRRPVNGCIRRLFAETLAEENRDSPFLSRLLPRAEGSSGGAGELSRILPRLPGLVPRLESCSWPVADDLRELHRRYSSFLAVNSLYEPSMLEPSLDSFSQNYLLCFPEVLEDYSQYSEGLEAHPQIRRVSVPLTGRGHIDLFENQRLEASVLMKRIRDLLKEGTDPEEIAITLPKIDTNRRYLEEAAERYGIPLQVRTGRPLTEYASVRFFRELTEAFGSSFENAALKNLIMNAGVPWKEAAALRSMLLEGTGAYVIRNWRDSGGLHGWEEQLSRAGCTESLQLYRRLSAGIRGIVSAGSFAEVGTRLQAFIGTFLDTERWRTESPLQLRSFQRALEVLNDFAGTEEEFPSLSVSSPYAVWVAALEEESYVEQQTAVGISVYPYRASAGIDPLYHFVPFLTQDSSRVVWDRGFPLNEAQREDAGISDDDAGELYLRLYLESGKAVRVSCAENGYDGPGLPPGFFVENRLVRSVPGEDLAGDPDEAEEAFFKGGISSAEALVSRQGRGYGCFYATAAEGRSLDLLGSPISHAGFVDVLRERYFSGSGEKKSAAISATDLDAFWACPFAFLFTRVLGLKEEEYSPLVRDHRLEGTLLHRVLEKFSASLAGGRFLSAELDEYRIRTGEILDREAARLKGPLPVQPAWEASLENLKQQLEAFPVAEAKYFDAYSTGQTERRVSAVLDGVPVVGRIDRISRGPAGELLVVDYKKSFRLTKGDLEDGNGLPATMQIPLYVLLLEEAGVWNPGDDLICAYYSASDGKYRVVYSSLEIRGIKPMLKDEQFTSLLRTTRECLSLMQRRIGAGDYRMDPRECEGCTLRALCRGKYVVRGAV</sequence>
<keyword evidence="3" id="KW-1185">Reference proteome</keyword>
<dbReference type="Proteomes" id="UP000192343">
    <property type="component" value="Unassembled WGS sequence"/>
</dbReference>
<dbReference type="RefSeq" id="WP_083049655.1">
    <property type="nucleotide sequence ID" value="NZ_MWQY01000007.1"/>
</dbReference>
<dbReference type="InterPro" id="IPR027417">
    <property type="entry name" value="P-loop_NTPase"/>
</dbReference>
<dbReference type="STRING" id="1963862.B4O97_07375"/>
<protein>
    <recommendedName>
        <fullName evidence="1">PD-(D/E)XK endonuclease-like domain-containing protein</fullName>
    </recommendedName>
</protein>
<dbReference type="EMBL" id="MWQY01000007">
    <property type="protein sequence ID" value="ORC35883.1"/>
    <property type="molecule type" value="Genomic_DNA"/>
</dbReference>
<reference evidence="2 3" key="1">
    <citation type="submission" date="2017-03" db="EMBL/GenBank/DDBJ databases">
        <title>Draft Genome sequence of Marispirochaeta sp. strain JC444.</title>
        <authorList>
            <person name="Shivani Y."/>
            <person name="Subhash Y."/>
            <person name="Sasikala C."/>
            <person name="Ramana C."/>
        </authorList>
    </citation>
    <scope>NUCLEOTIDE SEQUENCE [LARGE SCALE GENOMIC DNA]</scope>
    <source>
        <strain evidence="2 3">JC444</strain>
    </source>
</reference>
<evidence type="ECO:0000259" key="1">
    <source>
        <dbReference type="Pfam" id="PF12705"/>
    </source>
</evidence>
<dbReference type="OrthoDB" id="366715at2"/>
<dbReference type="AlphaFoldDB" id="A0A1Y1RZ78"/>
<accession>A0A1Y1RZ78</accession>